<dbReference type="SUPFAM" id="SSF69593">
    <property type="entry name" value="Glycerol-3-phosphate (1)-acyltransferase"/>
    <property type="match status" value="1"/>
</dbReference>
<evidence type="ECO:0000313" key="6">
    <source>
        <dbReference type="EMBL" id="SHE42793.1"/>
    </source>
</evidence>
<evidence type="ECO:0000256" key="2">
    <source>
        <dbReference type="ARBA" id="ARBA00022679"/>
    </source>
</evidence>
<gene>
    <name evidence="6" type="ORF">SAMN02745117_00294</name>
</gene>
<dbReference type="SMART" id="SM00563">
    <property type="entry name" value="PlsC"/>
    <property type="match status" value="1"/>
</dbReference>
<proteinExistence type="predicted"/>
<accession>A0A1M4TEB4</accession>
<keyword evidence="2 6" id="KW-0808">Transferase</keyword>
<dbReference type="GO" id="GO:0006654">
    <property type="term" value="P:phosphatidic acid biosynthetic process"/>
    <property type="evidence" value="ECO:0007669"/>
    <property type="project" value="TreeGrafter"/>
</dbReference>
<keyword evidence="4" id="KW-0472">Membrane</keyword>
<comment type="pathway">
    <text evidence="1">Lipid metabolism.</text>
</comment>
<evidence type="ECO:0000256" key="3">
    <source>
        <dbReference type="ARBA" id="ARBA00023315"/>
    </source>
</evidence>
<protein>
    <submittedName>
        <fullName evidence="6">1-acyl-sn-glycerol-3-phosphate acyltransferase</fullName>
    </submittedName>
</protein>
<keyword evidence="4" id="KW-1133">Transmembrane helix</keyword>
<feature type="domain" description="Phospholipid/glycerol acyltransferase" evidence="5">
    <location>
        <begin position="92"/>
        <end position="208"/>
    </location>
</feature>
<dbReference type="STRING" id="1122156.SAMN02745117_00294"/>
<dbReference type="PANTHER" id="PTHR10434:SF40">
    <property type="entry name" value="1-ACYL-SN-GLYCEROL-3-PHOSPHATE ACYLTRANSFERASE"/>
    <property type="match status" value="1"/>
</dbReference>
<dbReference type="EMBL" id="FQUZ01000002">
    <property type="protein sequence ID" value="SHE42793.1"/>
    <property type="molecule type" value="Genomic_DNA"/>
</dbReference>
<organism evidence="6 7">
    <name type="scientific">Lampropedia hyalina DSM 16112</name>
    <dbReference type="NCBI Taxonomy" id="1122156"/>
    <lineage>
        <taxon>Bacteria</taxon>
        <taxon>Pseudomonadati</taxon>
        <taxon>Pseudomonadota</taxon>
        <taxon>Betaproteobacteria</taxon>
        <taxon>Burkholderiales</taxon>
        <taxon>Comamonadaceae</taxon>
        <taxon>Lampropedia</taxon>
    </lineage>
</organism>
<evidence type="ECO:0000256" key="1">
    <source>
        <dbReference type="ARBA" id="ARBA00005189"/>
    </source>
</evidence>
<evidence type="ECO:0000256" key="4">
    <source>
        <dbReference type="SAM" id="Phobius"/>
    </source>
</evidence>
<evidence type="ECO:0000313" key="7">
    <source>
        <dbReference type="Proteomes" id="UP000184327"/>
    </source>
</evidence>
<reference evidence="6 7" key="1">
    <citation type="submission" date="2016-11" db="EMBL/GenBank/DDBJ databases">
        <authorList>
            <person name="Jaros S."/>
            <person name="Januszkiewicz K."/>
            <person name="Wedrychowicz H."/>
        </authorList>
    </citation>
    <scope>NUCLEOTIDE SEQUENCE [LARGE SCALE GENOMIC DNA]</scope>
    <source>
        <strain evidence="6 7">DSM 16112</strain>
    </source>
</reference>
<feature type="transmembrane region" description="Helical" evidence="4">
    <location>
        <begin position="25"/>
        <end position="45"/>
    </location>
</feature>
<name>A0A1M4TEB4_9BURK</name>
<sequence length="266" mass="29750">MPRSPLPRPGFFQYLLAVPRSLVHLLWMGFFLVPYAGWLILQALLGVRGEPLYRIGVAWLDLCVKGARWITGIDYRVQGMENLPRPGEYPGVVLLVKHQSTYETFLMPLVLRHIVLAYVFKKELLSIPFFGWGIGRMDMIHIDRSQKAKAFHKVIEQGKKLLAKGSWIIMFPEGTRVPRGETGQYRSSGARLAIETGSVVVPVAVTSGRCWPGRAIVKFPGVVDVSIGAPIASAGENATDLTQKVQDWIEAEMRRLDPDAYAPRPD</sequence>
<keyword evidence="7" id="KW-1185">Reference proteome</keyword>
<dbReference type="AlphaFoldDB" id="A0A1M4TEB4"/>
<keyword evidence="3 6" id="KW-0012">Acyltransferase</keyword>
<dbReference type="GO" id="GO:0003841">
    <property type="term" value="F:1-acylglycerol-3-phosphate O-acyltransferase activity"/>
    <property type="evidence" value="ECO:0007669"/>
    <property type="project" value="TreeGrafter"/>
</dbReference>
<dbReference type="CDD" id="cd07989">
    <property type="entry name" value="LPLAT_AGPAT-like"/>
    <property type="match status" value="1"/>
</dbReference>
<dbReference type="PANTHER" id="PTHR10434">
    <property type="entry name" value="1-ACYL-SN-GLYCEROL-3-PHOSPHATE ACYLTRANSFERASE"/>
    <property type="match status" value="1"/>
</dbReference>
<dbReference type="Pfam" id="PF01553">
    <property type="entry name" value="Acyltransferase"/>
    <property type="match status" value="1"/>
</dbReference>
<keyword evidence="4" id="KW-0812">Transmembrane</keyword>
<dbReference type="Proteomes" id="UP000184327">
    <property type="component" value="Unassembled WGS sequence"/>
</dbReference>
<dbReference type="InterPro" id="IPR002123">
    <property type="entry name" value="Plipid/glycerol_acylTrfase"/>
</dbReference>
<evidence type="ECO:0000259" key="5">
    <source>
        <dbReference type="SMART" id="SM00563"/>
    </source>
</evidence>